<evidence type="ECO:0000313" key="2">
    <source>
        <dbReference type="Proteomes" id="UP000064967"/>
    </source>
</evidence>
<dbReference type="KEGG" id="llu:AKJ09_02929"/>
<evidence type="ECO:0000313" key="1">
    <source>
        <dbReference type="EMBL" id="AKU96265.1"/>
    </source>
</evidence>
<dbReference type="EMBL" id="CP012333">
    <property type="protein sequence ID" value="AKU96265.1"/>
    <property type="molecule type" value="Genomic_DNA"/>
</dbReference>
<gene>
    <name evidence="1" type="ORF">AKJ09_02929</name>
</gene>
<name>A0A0K1PRV1_9BACT</name>
<proteinExistence type="predicted"/>
<dbReference type="Proteomes" id="UP000064967">
    <property type="component" value="Chromosome"/>
</dbReference>
<dbReference type="PANTHER" id="PTHR40267">
    <property type="entry name" value="BLR3294 PROTEIN"/>
    <property type="match status" value="1"/>
</dbReference>
<reference evidence="1 2" key="1">
    <citation type="submission" date="2015-08" db="EMBL/GenBank/DDBJ databases">
        <authorList>
            <person name="Babu N.S."/>
            <person name="Beckwith C.J."/>
            <person name="Beseler K.G."/>
            <person name="Brison A."/>
            <person name="Carone J.V."/>
            <person name="Caskin T.P."/>
            <person name="Diamond M."/>
            <person name="Durham M.E."/>
            <person name="Foxe J.M."/>
            <person name="Go M."/>
            <person name="Henderson B.A."/>
            <person name="Jones I.B."/>
            <person name="McGettigan J.A."/>
            <person name="Micheletti S.J."/>
            <person name="Nasrallah M.E."/>
            <person name="Ortiz D."/>
            <person name="Piller C.R."/>
            <person name="Privatt S.R."/>
            <person name="Schneider S.L."/>
            <person name="Sharp S."/>
            <person name="Smith T.C."/>
            <person name="Stanton J.D."/>
            <person name="Ullery H.E."/>
            <person name="Wilson R.J."/>
            <person name="Serrano M.G."/>
            <person name="Buck G."/>
            <person name="Lee V."/>
            <person name="Wang Y."/>
            <person name="Carvalho R."/>
            <person name="Voegtly L."/>
            <person name="Shi R."/>
            <person name="Duckworth R."/>
            <person name="Johnson A."/>
            <person name="Loviza R."/>
            <person name="Walstead R."/>
            <person name="Shah Z."/>
            <person name="Kiflezghi M."/>
            <person name="Wade K."/>
            <person name="Ball S.L."/>
            <person name="Bradley K.W."/>
            <person name="Asai D.J."/>
            <person name="Bowman C.A."/>
            <person name="Russell D.A."/>
            <person name="Pope W.H."/>
            <person name="Jacobs-Sera D."/>
            <person name="Hendrix R.W."/>
            <person name="Hatfull G.F."/>
        </authorList>
    </citation>
    <scope>NUCLEOTIDE SEQUENCE [LARGE SCALE GENOMIC DNA]</scope>
    <source>
        <strain evidence="1 2">DSM 27648</strain>
    </source>
</reference>
<dbReference type="AlphaFoldDB" id="A0A0K1PRV1"/>
<dbReference type="PIRSF" id="PIRSF015736">
    <property type="entry name" value="MI"/>
    <property type="match status" value="1"/>
</dbReference>
<dbReference type="PANTHER" id="PTHR40267:SF1">
    <property type="entry name" value="BLR3294 PROTEIN"/>
    <property type="match status" value="1"/>
</dbReference>
<sequence length="278" mass="29791">MAFPGAIKDGESAGALGIDPVAQYPDVRSHRQKLGLLLPATNTTMEHELWTLLVKNRELGGIGIHSSVVVTPRPVLRTAEDLESYKKQFVGGLDAAVEHALLAQPDALVMGMSLEHILHGIDAIRGASASVTTRSKIPLFTWQDAAPAALRTFGARRIGLLTPFDRTGNENATRLFRDLGFDVVTTVGFACADAVQIAHVPDAAKERAIVELLATPENKLDAIVQCGTNMGMIDVAEKIEPKIGIPILGINSTLLWYALRQQGIRAPLAGGGRLLREA</sequence>
<accession>A0A0K1PRV1</accession>
<dbReference type="InterPro" id="IPR053714">
    <property type="entry name" value="Iso_Racemase_Enz_sf"/>
</dbReference>
<protein>
    <submittedName>
        <fullName evidence="1">Putative decarboxylase</fullName>
    </submittedName>
</protein>
<organism evidence="1 2">
    <name type="scientific">Labilithrix luteola</name>
    <dbReference type="NCBI Taxonomy" id="1391654"/>
    <lineage>
        <taxon>Bacteria</taxon>
        <taxon>Pseudomonadati</taxon>
        <taxon>Myxococcota</taxon>
        <taxon>Polyangia</taxon>
        <taxon>Polyangiales</taxon>
        <taxon>Labilitrichaceae</taxon>
        <taxon>Labilithrix</taxon>
    </lineage>
</organism>
<keyword evidence="2" id="KW-1185">Reference proteome</keyword>
<dbReference type="Pfam" id="PF17645">
    <property type="entry name" value="Amdase"/>
    <property type="match status" value="1"/>
</dbReference>
<dbReference type="Gene3D" id="3.40.50.12500">
    <property type="match status" value="1"/>
</dbReference>
<dbReference type="STRING" id="1391654.AKJ09_02929"/>
<dbReference type="InterPro" id="IPR026286">
    <property type="entry name" value="MaiA/AMDase"/>
</dbReference>